<evidence type="ECO:0000313" key="2">
    <source>
        <dbReference type="Proteomes" id="UP001141806"/>
    </source>
</evidence>
<gene>
    <name evidence="1" type="ORF">NE237_001086</name>
</gene>
<reference evidence="1" key="1">
    <citation type="journal article" date="2023" name="Plant J.">
        <title>The genome of the king protea, Protea cynaroides.</title>
        <authorList>
            <person name="Chang J."/>
            <person name="Duong T.A."/>
            <person name="Schoeman C."/>
            <person name="Ma X."/>
            <person name="Roodt D."/>
            <person name="Barker N."/>
            <person name="Li Z."/>
            <person name="Van de Peer Y."/>
            <person name="Mizrachi E."/>
        </authorList>
    </citation>
    <scope>NUCLEOTIDE SEQUENCE</scope>
    <source>
        <tissue evidence="1">Young leaves</tissue>
    </source>
</reference>
<sequence length="155" mass="17350">MWLTCAITLLGDHGMLGRRWQWGMEIDYEVEVGMVEEVVGIRLVQIESHYPSKTQEQEQSGKSGKEHSYTTVTASICRLATVTNATTVVMSTMVTSEIIIGDCWVGEKELVTCKHGFRYRDDSAGLVRLARTQTGLILCKTSNQSFRDTEIANDI</sequence>
<dbReference type="AlphaFoldDB" id="A0A9Q0KSM8"/>
<comment type="caution">
    <text evidence="1">The sequence shown here is derived from an EMBL/GenBank/DDBJ whole genome shotgun (WGS) entry which is preliminary data.</text>
</comment>
<dbReference type="Proteomes" id="UP001141806">
    <property type="component" value="Unassembled WGS sequence"/>
</dbReference>
<dbReference type="EMBL" id="JAMYWD010000003">
    <property type="protein sequence ID" value="KAJ4975980.1"/>
    <property type="molecule type" value="Genomic_DNA"/>
</dbReference>
<protein>
    <submittedName>
        <fullName evidence="1">Uncharacterized protein</fullName>
    </submittedName>
</protein>
<accession>A0A9Q0KSM8</accession>
<name>A0A9Q0KSM8_9MAGN</name>
<proteinExistence type="predicted"/>
<organism evidence="1 2">
    <name type="scientific">Protea cynaroides</name>
    <dbReference type="NCBI Taxonomy" id="273540"/>
    <lineage>
        <taxon>Eukaryota</taxon>
        <taxon>Viridiplantae</taxon>
        <taxon>Streptophyta</taxon>
        <taxon>Embryophyta</taxon>
        <taxon>Tracheophyta</taxon>
        <taxon>Spermatophyta</taxon>
        <taxon>Magnoliopsida</taxon>
        <taxon>Proteales</taxon>
        <taxon>Proteaceae</taxon>
        <taxon>Protea</taxon>
    </lineage>
</organism>
<keyword evidence="2" id="KW-1185">Reference proteome</keyword>
<evidence type="ECO:0000313" key="1">
    <source>
        <dbReference type="EMBL" id="KAJ4975980.1"/>
    </source>
</evidence>